<feature type="signal peptide" evidence="1">
    <location>
        <begin position="1"/>
        <end position="19"/>
    </location>
</feature>
<dbReference type="EMBL" id="PUHP01000817">
    <property type="protein sequence ID" value="TQN67876.1"/>
    <property type="molecule type" value="Genomic_DNA"/>
</dbReference>
<comment type="caution">
    <text evidence="3">The sequence shown here is derived from an EMBL/GenBank/DDBJ whole genome shotgun (WGS) entry which is preliminary data.</text>
</comment>
<proteinExistence type="predicted"/>
<gene>
    <name evidence="3" type="ORF">CSHISOI_07728</name>
</gene>
<name>A0A5Q4BMC4_9PEZI</name>
<dbReference type="AlphaFoldDB" id="A0A5Q4BMC4"/>
<feature type="domain" description="DUF7872" evidence="2">
    <location>
        <begin position="204"/>
        <end position="400"/>
    </location>
</feature>
<evidence type="ECO:0000259" key="2">
    <source>
        <dbReference type="Pfam" id="PF25278"/>
    </source>
</evidence>
<evidence type="ECO:0000313" key="3">
    <source>
        <dbReference type="EMBL" id="TQN67876.1"/>
    </source>
</evidence>
<dbReference type="InterPro" id="IPR057194">
    <property type="entry name" value="DUF7872"/>
</dbReference>
<dbReference type="OrthoDB" id="2501761at2759"/>
<evidence type="ECO:0000256" key="1">
    <source>
        <dbReference type="SAM" id="SignalP"/>
    </source>
</evidence>
<organism evidence="3 4">
    <name type="scientific">Colletotrichum shisoi</name>
    <dbReference type="NCBI Taxonomy" id="2078593"/>
    <lineage>
        <taxon>Eukaryota</taxon>
        <taxon>Fungi</taxon>
        <taxon>Dikarya</taxon>
        <taxon>Ascomycota</taxon>
        <taxon>Pezizomycotina</taxon>
        <taxon>Sordariomycetes</taxon>
        <taxon>Hypocreomycetidae</taxon>
        <taxon>Glomerellales</taxon>
        <taxon>Glomerellaceae</taxon>
        <taxon>Colletotrichum</taxon>
        <taxon>Colletotrichum destructivum species complex</taxon>
    </lineage>
</organism>
<evidence type="ECO:0000313" key="4">
    <source>
        <dbReference type="Proteomes" id="UP000326340"/>
    </source>
</evidence>
<dbReference type="PANTHER" id="PTHR33339">
    <property type="entry name" value="LYSM DOMAIN-CONTAINING PROTEIN"/>
    <property type="match status" value="1"/>
</dbReference>
<dbReference type="PANTHER" id="PTHR33339:SF1">
    <property type="entry name" value="LYSM DOMAIN-CONTAINING PROTEIN"/>
    <property type="match status" value="1"/>
</dbReference>
<reference evidence="3 4" key="1">
    <citation type="journal article" date="2019" name="Sci. Rep.">
        <title>Colletotrichum shisoi sp. nov., an anthracnose pathogen of Perilla frutescens in Japan: molecular phylogenetic, morphological and genomic evidence.</title>
        <authorList>
            <person name="Gan P."/>
            <person name="Tsushima A."/>
            <person name="Hiroyama R."/>
            <person name="Narusaka M."/>
            <person name="Takano Y."/>
            <person name="Narusaka Y."/>
            <person name="Kawaradani M."/>
            <person name="Damm U."/>
            <person name="Shirasu K."/>
        </authorList>
    </citation>
    <scope>NUCLEOTIDE SEQUENCE [LARGE SCALE GENOMIC DNA]</scope>
    <source>
        <strain evidence="3 4">PG-2018a</strain>
    </source>
</reference>
<accession>A0A5Q4BMC4</accession>
<keyword evidence="4" id="KW-1185">Reference proteome</keyword>
<feature type="chain" id="PRO_5024940663" description="DUF7872 domain-containing protein" evidence="1">
    <location>
        <begin position="20"/>
        <end position="425"/>
    </location>
</feature>
<dbReference type="Proteomes" id="UP000326340">
    <property type="component" value="Unassembled WGS sequence"/>
</dbReference>
<sequence>MLFKLFVASAVLALSGVKAAPLGSEVPDRGIAASLDPKDPDCDPGELSNTTWVEKNVDVFLANASQHYTEYPYDNVQALGAYLGAPNFFCGVNSWCNAGQPCSPVTLPGWYALMGIQGWNNYVNNLNLALTYTATILSFKLGKLVNDLWPAKKDNVTGWKMLIAWVNGIINAFPTTAIYGATAGAWASGVQGGGIISSGMMIPPPGGDQFIRWSDLSNQMGSKIDEYKKAIGEYAKTVIDAPIADPKWGINKVLTGGVFLSRDKNITQDDVDNWMYKSISTNAMGLLMQSQNVYVIRTFNRTRCNPTMDAIFCEKQPNGKWTERRFQKRKSSKPENKLAKKLIQTYGLTKEQVLKGPTDCFDESDYEQLTNPWETLTEKGLTLDPIRLCNFNVNVCNFDAAENFGYAYDPERTDGWCEAQGIDWV</sequence>
<keyword evidence="1" id="KW-0732">Signal</keyword>
<protein>
    <recommendedName>
        <fullName evidence="2">DUF7872 domain-containing protein</fullName>
    </recommendedName>
</protein>
<dbReference type="Pfam" id="PF25278">
    <property type="entry name" value="DUF7872"/>
    <property type="match status" value="1"/>
</dbReference>